<evidence type="ECO:0000313" key="7">
    <source>
        <dbReference type="Proteomes" id="UP001158066"/>
    </source>
</evidence>
<dbReference type="InterPro" id="IPR011006">
    <property type="entry name" value="CheY-like_superfamily"/>
</dbReference>
<dbReference type="SUPFAM" id="SSF52172">
    <property type="entry name" value="CheY-like"/>
    <property type="match status" value="1"/>
</dbReference>
<evidence type="ECO:0000259" key="4">
    <source>
        <dbReference type="PROSITE" id="PS50110"/>
    </source>
</evidence>
<gene>
    <name evidence="6" type="ORF">SAMN06296020_108156</name>
</gene>
<feature type="modified residue" description="4-aspartylphosphate" evidence="3">
    <location>
        <position position="236"/>
    </location>
</feature>
<dbReference type="SUPFAM" id="SSF50341">
    <property type="entry name" value="CheW-like"/>
    <property type="match status" value="1"/>
</dbReference>
<dbReference type="EMBL" id="FXUF01000008">
    <property type="protein sequence ID" value="SMP60602.1"/>
    <property type="molecule type" value="Genomic_DNA"/>
</dbReference>
<comment type="caution">
    <text evidence="6">The sequence shown here is derived from an EMBL/GenBank/DDBJ whole genome shotgun (WGS) entry which is preliminary data.</text>
</comment>
<organism evidence="6 7">
    <name type="scientific">Anoxynatronum buryatiense</name>
    <dbReference type="NCBI Taxonomy" id="489973"/>
    <lineage>
        <taxon>Bacteria</taxon>
        <taxon>Bacillati</taxon>
        <taxon>Bacillota</taxon>
        <taxon>Clostridia</taxon>
        <taxon>Eubacteriales</taxon>
        <taxon>Clostridiaceae</taxon>
        <taxon>Anoxynatronum</taxon>
    </lineage>
</organism>
<sequence length="303" mass="33755">MNNDKGILLESGTNELEIVEFRIGENFFGINVAKVREIIPFMKTIRIPNSHPCIKGIFKPRDLVITAVDLPKYLNLSDEDADAGARYIISHFNKTTVGFLVHEVVGIHRISWENVEKPDETIFSGQEGIATGIVKMPEKLVVVLDFEKILVDISPNTGIQMSEVSKMGPRVRSEKPILIAEDSKMLTHILLEALTTAGYTSVTITSNGKEAWEALEAYRENEKLPLEEKVALVITDIEMPQMDGHSLTKKIKTDKVLSKLPVIIFSSLIDEQMHQKGVALGADDQITKPEIGRLVSSIDRLIL</sequence>
<dbReference type="RefSeq" id="WP_283409639.1">
    <property type="nucleotide sequence ID" value="NZ_FXUF01000008.1"/>
</dbReference>
<dbReference type="PROSITE" id="PS50851">
    <property type="entry name" value="CHEW"/>
    <property type="match status" value="1"/>
</dbReference>
<name>A0AA45WWT2_9CLOT</name>
<dbReference type="InterPro" id="IPR001789">
    <property type="entry name" value="Sig_transdc_resp-reg_receiver"/>
</dbReference>
<keyword evidence="3" id="KW-0597">Phosphoprotein</keyword>
<dbReference type="PANTHER" id="PTHR47233:SF3">
    <property type="entry name" value="CHEMOTAXIS PROTEIN CHEV"/>
    <property type="match status" value="1"/>
</dbReference>
<evidence type="ECO:0000259" key="5">
    <source>
        <dbReference type="PROSITE" id="PS50851"/>
    </source>
</evidence>
<dbReference type="InterPro" id="IPR036061">
    <property type="entry name" value="CheW-like_dom_sf"/>
</dbReference>
<evidence type="ECO:0000256" key="3">
    <source>
        <dbReference type="PROSITE-ProRule" id="PRU00169"/>
    </source>
</evidence>
<accession>A0AA45WWT2</accession>
<comment type="function">
    <text evidence="2">May play the central regulatory role in sporulation. It may be an element of the effector pathway responsible for the activation of sporulation genes in response to nutritional stress. Spo0A may act in concert with spo0H (a sigma factor) to control the expression of some genes that are critical to the sporulation process.</text>
</comment>
<feature type="domain" description="Response regulatory" evidence="4">
    <location>
        <begin position="176"/>
        <end position="303"/>
    </location>
</feature>
<dbReference type="InterPro" id="IPR024181">
    <property type="entry name" value="Chemotax_regulator_CheV"/>
</dbReference>
<dbReference type="SMART" id="SM00448">
    <property type="entry name" value="REC"/>
    <property type="match status" value="1"/>
</dbReference>
<keyword evidence="7" id="KW-1185">Reference proteome</keyword>
<proteinExistence type="predicted"/>
<feature type="domain" description="CheW-like" evidence="5">
    <location>
        <begin position="15"/>
        <end position="155"/>
    </location>
</feature>
<dbReference type="PANTHER" id="PTHR47233">
    <property type="entry name" value="CHEMOTAXIS PROTEIN CHEV"/>
    <property type="match status" value="1"/>
</dbReference>
<evidence type="ECO:0000256" key="1">
    <source>
        <dbReference type="ARBA" id="ARBA00018672"/>
    </source>
</evidence>
<dbReference type="Gene3D" id="2.40.50.180">
    <property type="entry name" value="CheA-289, Domain 4"/>
    <property type="match status" value="1"/>
</dbReference>
<dbReference type="PROSITE" id="PS50110">
    <property type="entry name" value="RESPONSE_REGULATORY"/>
    <property type="match status" value="1"/>
</dbReference>
<evidence type="ECO:0000256" key="2">
    <source>
        <dbReference type="ARBA" id="ARBA00024867"/>
    </source>
</evidence>
<dbReference type="AlphaFoldDB" id="A0AA45WWT2"/>
<reference evidence="6" key="1">
    <citation type="submission" date="2017-05" db="EMBL/GenBank/DDBJ databases">
        <authorList>
            <person name="Varghese N."/>
            <person name="Submissions S."/>
        </authorList>
    </citation>
    <scope>NUCLEOTIDE SEQUENCE</scope>
    <source>
        <strain evidence="6">Su22</strain>
    </source>
</reference>
<dbReference type="GO" id="GO:0000160">
    <property type="term" value="P:phosphorelay signal transduction system"/>
    <property type="evidence" value="ECO:0007669"/>
    <property type="project" value="InterPro"/>
</dbReference>
<dbReference type="Pfam" id="PF01584">
    <property type="entry name" value="CheW"/>
    <property type="match status" value="1"/>
</dbReference>
<dbReference type="PIRSF" id="PIRSF002867">
    <property type="entry name" value="CheV"/>
    <property type="match status" value="1"/>
</dbReference>
<evidence type="ECO:0000313" key="6">
    <source>
        <dbReference type="EMBL" id="SMP60602.1"/>
    </source>
</evidence>
<dbReference type="GO" id="GO:0006935">
    <property type="term" value="P:chemotaxis"/>
    <property type="evidence" value="ECO:0007669"/>
    <property type="project" value="InterPro"/>
</dbReference>
<protein>
    <recommendedName>
        <fullName evidence="1">Stage 0 sporulation protein A homolog</fullName>
    </recommendedName>
</protein>
<dbReference type="Gene3D" id="2.30.30.40">
    <property type="entry name" value="SH3 Domains"/>
    <property type="match status" value="1"/>
</dbReference>
<dbReference type="SMART" id="SM00260">
    <property type="entry name" value="CheW"/>
    <property type="match status" value="1"/>
</dbReference>
<dbReference type="Pfam" id="PF00072">
    <property type="entry name" value="Response_reg"/>
    <property type="match status" value="1"/>
</dbReference>
<dbReference type="Gene3D" id="3.40.50.2300">
    <property type="match status" value="1"/>
</dbReference>
<dbReference type="Proteomes" id="UP001158066">
    <property type="component" value="Unassembled WGS sequence"/>
</dbReference>
<dbReference type="InterPro" id="IPR002545">
    <property type="entry name" value="CheW-lke_dom"/>
</dbReference>